<proteinExistence type="predicted"/>
<dbReference type="STRING" id="265719.SAMN04488509_1391"/>
<accession>A0A1G7AP98</accession>
<reference evidence="1 2" key="1">
    <citation type="submission" date="2016-10" db="EMBL/GenBank/DDBJ databases">
        <authorList>
            <person name="de Groot N.N."/>
        </authorList>
    </citation>
    <scope>NUCLEOTIDE SEQUENCE [LARGE SCALE GENOMIC DNA]</scope>
    <source>
        <strain evidence="1 2">DSM 16957</strain>
    </source>
</reference>
<organism evidence="1 2">
    <name type="scientific">Aquimonas voraii</name>
    <dbReference type="NCBI Taxonomy" id="265719"/>
    <lineage>
        <taxon>Bacteria</taxon>
        <taxon>Pseudomonadati</taxon>
        <taxon>Pseudomonadota</taxon>
        <taxon>Gammaproteobacteria</taxon>
        <taxon>Lysobacterales</taxon>
        <taxon>Lysobacteraceae</taxon>
        <taxon>Aquimonas</taxon>
    </lineage>
</organism>
<evidence type="ECO:0008006" key="3">
    <source>
        <dbReference type="Google" id="ProtNLM"/>
    </source>
</evidence>
<evidence type="ECO:0000313" key="1">
    <source>
        <dbReference type="EMBL" id="SDE15825.1"/>
    </source>
</evidence>
<dbReference type="AlphaFoldDB" id="A0A1G7AP98"/>
<evidence type="ECO:0000313" key="2">
    <source>
        <dbReference type="Proteomes" id="UP000199603"/>
    </source>
</evidence>
<gene>
    <name evidence="1" type="ORF">SAMN04488509_1391</name>
</gene>
<dbReference type="EMBL" id="FNAG01000039">
    <property type="protein sequence ID" value="SDE15825.1"/>
    <property type="molecule type" value="Genomic_DNA"/>
</dbReference>
<name>A0A1G7AP98_9GAMM</name>
<protein>
    <recommendedName>
        <fullName evidence="3">Transposase IS116/IS110/IS902 family protein</fullName>
    </recommendedName>
</protein>
<sequence>MVWLLGARHSYLRTLLIHGARSALLAAKLAQKQGKPLDRTQEWALALAERAGHNKAAVALANKTVRRLWAADRHGQAFDPNHLSAHRAH</sequence>
<dbReference type="Proteomes" id="UP000199603">
    <property type="component" value="Unassembled WGS sequence"/>
</dbReference>
<keyword evidence="2" id="KW-1185">Reference proteome</keyword>